<reference evidence="2 3" key="1">
    <citation type="submission" date="2017-07" db="EMBL/GenBank/DDBJ databases">
        <title>Isolation and whole genome analysis of endospore-forming bacteria from heroin.</title>
        <authorList>
            <person name="Kalinowski J."/>
            <person name="Ahrens B."/>
            <person name="Al-Dilaimi A."/>
            <person name="Winkler A."/>
            <person name="Wibberg D."/>
            <person name="Schleenbecker U."/>
            <person name="Ruckert C."/>
            <person name="Wolfel R."/>
            <person name="Grass G."/>
        </authorList>
    </citation>
    <scope>NUCLEOTIDE SEQUENCE [LARGE SCALE GENOMIC DNA]</scope>
    <source>
        <strain evidence="2 3">7539</strain>
    </source>
</reference>
<sequence>MDNGKTKGFTGHRAQHNDAVGPTKGISAPDAFTNAQMMAWMNRALSVLTICVNMRLASYGRDSKSS</sequence>
<gene>
    <name evidence="2" type="ORF">CHH72_22075</name>
</gene>
<dbReference type="EMBL" id="NPCC01000055">
    <property type="protein sequence ID" value="PAE86693.1"/>
    <property type="molecule type" value="Genomic_DNA"/>
</dbReference>
<comment type="caution">
    <text evidence="2">The sequence shown here is derived from an EMBL/GenBank/DDBJ whole genome shotgun (WGS) entry which is preliminary data.</text>
</comment>
<dbReference type="SUPFAM" id="SSF53223">
    <property type="entry name" value="Aminoacid dehydrogenase-like, N-terminal domain"/>
    <property type="match status" value="1"/>
</dbReference>
<accession>A0A268NT61</accession>
<proteinExistence type="predicted"/>
<organism evidence="2 3">
    <name type="scientific">Shouchella clausii</name>
    <name type="common">Alkalihalobacillus clausii</name>
    <dbReference type="NCBI Taxonomy" id="79880"/>
    <lineage>
        <taxon>Bacteria</taxon>
        <taxon>Bacillati</taxon>
        <taxon>Bacillota</taxon>
        <taxon>Bacilli</taxon>
        <taxon>Bacillales</taxon>
        <taxon>Bacillaceae</taxon>
        <taxon>Shouchella</taxon>
    </lineage>
</organism>
<evidence type="ECO:0000313" key="2">
    <source>
        <dbReference type="EMBL" id="PAE86693.1"/>
    </source>
</evidence>
<name>A0A268NT61_SHOCL</name>
<protein>
    <submittedName>
        <fullName evidence="2">Uncharacterized protein</fullName>
    </submittedName>
</protein>
<evidence type="ECO:0000256" key="1">
    <source>
        <dbReference type="SAM" id="MobiDB-lite"/>
    </source>
</evidence>
<feature type="region of interest" description="Disordered" evidence="1">
    <location>
        <begin position="1"/>
        <end position="25"/>
    </location>
</feature>
<dbReference type="AlphaFoldDB" id="A0A268NT61"/>
<dbReference type="InterPro" id="IPR046346">
    <property type="entry name" value="Aminoacid_DH-like_N_sf"/>
</dbReference>
<evidence type="ECO:0000313" key="3">
    <source>
        <dbReference type="Proteomes" id="UP000216207"/>
    </source>
</evidence>
<dbReference type="Proteomes" id="UP000216207">
    <property type="component" value="Unassembled WGS sequence"/>
</dbReference>